<feature type="compositionally biased region" description="Low complexity" evidence="1">
    <location>
        <begin position="20"/>
        <end position="32"/>
    </location>
</feature>
<evidence type="ECO:0000313" key="3">
    <source>
        <dbReference type="Proteomes" id="UP001055439"/>
    </source>
</evidence>
<evidence type="ECO:0000313" key="2">
    <source>
        <dbReference type="EMBL" id="URD89073.1"/>
    </source>
</evidence>
<feature type="region of interest" description="Disordered" evidence="1">
    <location>
        <begin position="71"/>
        <end position="101"/>
    </location>
</feature>
<feature type="compositionally biased region" description="Polar residues" evidence="1">
    <location>
        <begin position="49"/>
        <end position="58"/>
    </location>
</feature>
<name>A0A9E7F855_9LILI</name>
<gene>
    <name evidence="2" type="ORF">MUK42_27158</name>
</gene>
<protein>
    <submittedName>
        <fullName evidence="2">PPR repeat</fullName>
    </submittedName>
</protein>
<feature type="non-terminal residue" evidence="2">
    <location>
        <position position="1"/>
    </location>
</feature>
<dbReference type="AlphaFoldDB" id="A0A9E7F855"/>
<dbReference type="Proteomes" id="UP001055439">
    <property type="component" value="Chromosome 2"/>
</dbReference>
<accession>A0A9E7F855</accession>
<feature type="region of interest" description="Disordered" evidence="1">
    <location>
        <begin position="1"/>
        <end position="58"/>
    </location>
</feature>
<sequence length="101" mass="10912">FSAPTPSSPSASPPPPCSAPSPRSLSSPRSPSYRNHRLRFSHSCPAPLNPSTGSPFYQENWRNLPHPVSVLSSAAGRSSPWDFPRQPGRWPSSRPSTHPAS</sequence>
<dbReference type="OrthoDB" id="1675309at2759"/>
<organism evidence="2 3">
    <name type="scientific">Musa troglodytarum</name>
    <name type="common">fe'i banana</name>
    <dbReference type="NCBI Taxonomy" id="320322"/>
    <lineage>
        <taxon>Eukaryota</taxon>
        <taxon>Viridiplantae</taxon>
        <taxon>Streptophyta</taxon>
        <taxon>Embryophyta</taxon>
        <taxon>Tracheophyta</taxon>
        <taxon>Spermatophyta</taxon>
        <taxon>Magnoliopsida</taxon>
        <taxon>Liliopsida</taxon>
        <taxon>Zingiberales</taxon>
        <taxon>Musaceae</taxon>
        <taxon>Musa</taxon>
    </lineage>
</organism>
<proteinExistence type="predicted"/>
<feature type="compositionally biased region" description="Low complexity" evidence="1">
    <location>
        <begin position="1"/>
        <end position="10"/>
    </location>
</feature>
<evidence type="ECO:0000256" key="1">
    <source>
        <dbReference type="SAM" id="MobiDB-lite"/>
    </source>
</evidence>
<reference evidence="2" key="1">
    <citation type="submission" date="2022-05" db="EMBL/GenBank/DDBJ databases">
        <title>The Musa troglodytarum L. genome provides insights into the mechanism of non-climacteric behaviour and enrichment of carotenoids.</title>
        <authorList>
            <person name="Wang J."/>
        </authorList>
    </citation>
    <scope>NUCLEOTIDE SEQUENCE</scope>
    <source>
        <tissue evidence="2">Leaf</tissue>
    </source>
</reference>
<keyword evidence="3" id="KW-1185">Reference proteome</keyword>
<dbReference type="EMBL" id="CP097504">
    <property type="protein sequence ID" value="URD89073.1"/>
    <property type="molecule type" value="Genomic_DNA"/>
</dbReference>